<accession>A0A6S7EQS0</accession>
<feature type="compositionally biased region" description="Basic and acidic residues" evidence="1">
    <location>
        <begin position="104"/>
        <end position="116"/>
    </location>
</feature>
<dbReference type="EMBL" id="CADILG010000056">
    <property type="protein sequence ID" value="CAB3920298.1"/>
    <property type="molecule type" value="Genomic_DNA"/>
</dbReference>
<organism evidence="2 3">
    <name type="scientific">Achromobacter anxifer</name>
    <dbReference type="NCBI Taxonomy" id="1287737"/>
    <lineage>
        <taxon>Bacteria</taxon>
        <taxon>Pseudomonadati</taxon>
        <taxon>Pseudomonadota</taxon>
        <taxon>Betaproteobacteria</taxon>
        <taxon>Burkholderiales</taxon>
        <taxon>Alcaligenaceae</taxon>
        <taxon>Achromobacter</taxon>
    </lineage>
</organism>
<dbReference type="Proteomes" id="UP000494117">
    <property type="component" value="Unassembled WGS sequence"/>
</dbReference>
<feature type="region of interest" description="Disordered" evidence="1">
    <location>
        <begin position="86"/>
        <end position="116"/>
    </location>
</feature>
<evidence type="ECO:0000313" key="2">
    <source>
        <dbReference type="EMBL" id="CAB3920298.1"/>
    </source>
</evidence>
<name>A0A6S7EQS0_9BURK</name>
<keyword evidence="3" id="KW-1185">Reference proteome</keyword>
<evidence type="ECO:0000313" key="3">
    <source>
        <dbReference type="Proteomes" id="UP000494117"/>
    </source>
</evidence>
<evidence type="ECO:0000256" key="1">
    <source>
        <dbReference type="SAM" id="MobiDB-lite"/>
    </source>
</evidence>
<protein>
    <submittedName>
        <fullName evidence="2">Uncharacterized protein</fullName>
    </submittedName>
</protein>
<dbReference type="AlphaFoldDB" id="A0A6S7EQS0"/>
<proteinExistence type="predicted"/>
<sequence>MRSGGQTANNPETRCAPLVHTETGSVMQRLIPKPKLRFLDVFYDYMLADFQPAARQVRWEKPRPAAQCMFKQLFDYTVIYPTLKPAGDGRRRKNYEAGLSQGVDSRRSTRKSSMDRRIRGIWRREA</sequence>
<reference evidence="2 3" key="1">
    <citation type="submission" date="2020-04" db="EMBL/GenBank/DDBJ databases">
        <authorList>
            <person name="De Canck E."/>
        </authorList>
    </citation>
    <scope>NUCLEOTIDE SEQUENCE [LARGE SCALE GENOMIC DNA]</scope>
    <source>
        <strain evidence="2 3">LMG 26858</strain>
    </source>
</reference>
<gene>
    <name evidence="2" type="ORF">LMG26858_05274</name>
</gene>